<evidence type="ECO:0000256" key="4">
    <source>
        <dbReference type="ARBA" id="ARBA00022989"/>
    </source>
</evidence>
<feature type="domain" description="Integral membrane bound transporter" evidence="8">
    <location>
        <begin position="28"/>
        <end position="153"/>
    </location>
</feature>
<keyword evidence="3 7" id="KW-0812">Transmembrane</keyword>
<reference evidence="10" key="1">
    <citation type="submission" date="2017-10" db="EMBL/GenBank/DDBJ databases">
        <title>Completed PacBio SMRT sequence of Methylosinus trichosporium OB3b reveals presence of a third large plasmid.</title>
        <authorList>
            <person name="Charles T.C."/>
            <person name="Lynch M.D.J."/>
            <person name="Heil J.R."/>
            <person name="Cheng J."/>
        </authorList>
    </citation>
    <scope>NUCLEOTIDE SEQUENCE [LARGE SCALE GENOMIC DNA]</scope>
    <source>
        <strain evidence="10">OB3b</strain>
    </source>
</reference>
<accession>A0A2D2D3L8</accession>
<dbReference type="GO" id="GO:0005886">
    <property type="term" value="C:plasma membrane"/>
    <property type="evidence" value="ECO:0007669"/>
    <property type="project" value="UniProtKB-SubCell"/>
</dbReference>
<protein>
    <submittedName>
        <fullName evidence="9">FUSC family protein</fullName>
    </submittedName>
</protein>
<keyword evidence="10" id="KW-1185">Reference proteome</keyword>
<evidence type="ECO:0000256" key="7">
    <source>
        <dbReference type="SAM" id="Phobius"/>
    </source>
</evidence>
<feature type="transmembrane region" description="Helical" evidence="7">
    <location>
        <begin position="114"/>
        <end position="134"/>
    </location>
</feature>
<dbReference type="EMBL" id="CP023737">
    <property type="protein sequence ID" value="ATQ69459.1"/>
    <property type="molecule type" value="Genomic_DNA"/>
</dbReference>
<keyword evidence="5 7" id="KW-0472">Membrane</keyword>
<sequence length="357" mass="37653">MGLIAAIRRRRVQLALGSRITIAAVATLVIGHLTDTPMVLWAVLTAVILTQMSVGRSVKATIDYALGTVGGAIYAGLVSALLPPTSEASLVGALALAIAPLATLAAFSPRFSVAPSTGVIVVLAPTLTHATPFHSASDRVLEVALGGAVALVVSHIVFPARARVLARQAAADMLETIAEALPLLFAGFADGQDAETIRALQRSIGTAFARLDRMEQEARHERIAAVSGAEPDLAPLLQALLRMRHDLVMIGRAALTPLPLALAESLGPALDAIATQAGERARGLARALRESRAIDASAPLDDAFEAFAQEIARLRDDGRLRSLTVDELEHLFALAFACEQWREDFAELARRIGEGAR</sequence>
<evidence type="ECO:0000313" key="10">
    <source>
        <dbReference type="Proteomes" id="UP000230709"/>
    </source>
</evidence>
<name>A0A2D2D3L8_METT3</name>
<evidence type="ECO:0000256" key="5">
    <source>
        <dbReference type="ARBA" id="ARBA00023136"/>
    </source>
</evidence>
<feature type="transmembrane region" description="Helical" evidence="7">
    <location>
        <begin position="88"/>
        <end position="107"/>
    </location>
</feature>
<proteinExistence type="inferred from homology"/>
<comment type="subcellular location">
    <subcellularLocation>
        <location evidence="1">Cell membrane</location>
        <topology evidence="1">Multi-pass membrane protein</topology>
    </subcellularLocation>
</comment>
<dbReference type="InterPro" id="IPR049453">
    <property type="entry name" value="Memb_transporter_dom"/>
</dbReference>
<gene>
    <name evidence="9" type="ORF">CQW49_17390</name>
</gene>
<dbReference type="AlphaFoldDB" id="A0A2D2D3L8"/>
<dbReference type="RefSeq" id="WP_003608386.1">
    <property type="nucleotide sequence ID" value="NZ_ADVE02000001.1"/>
</dbReference>
<evidence type="ECO:0000256" key="2">
    <source>
        <dbReference type="ARBA" id="ARBA00022475"/>
    </source>
</evidence>
<feature type="transmembrane region" description="Helical" evidence="7">
    <location>
        <begin position="62"/>
        <end position="82"/>
    </location>
</feature>
<dbReference type="Proteomes" id="UP000230709">
    <property type="component" value="Chromosome"/>
</dbReference>
<feature type="transmembrane region" description="Helical" evidence="7">
    <location>
        <begin position="140"/>
        <end position="158"/>
    </location>
</feature>
<dbReference type="STRING" id="595536.GCA_000178815_01701"/>
<evidence type="ECO:0000313" key="9">
    <source>
        <dbReference type="EMBL" id="ATQ69459.1"/>
    </source>
</evidence>
<keyword evidence="4 7" id="KW-1133">Transmembrane helix</keyword>
<evidence type="ECO:0000256" key="3">
    <source>
        <dbReference type="ARBA" id="ARBA00022692"/>
    </source>
</evidence>
<evidence type="ECO:0000256" key="6">
    <source>
        <dbReference type="ARBA" id="ARBA00043993"/>
    </source>
</evidence>
<dbReference type="KEGG" id="mtw:CQW49_17390"/>
<keyword evidence="2" id="KW-1003">Cell membrane</keyword>
<evidence type="ECO:0000256" key="1">
    <source>
        <dbReference type="ARBA" id="ARBA00004651"/>
    </source>
</evidence>
<dbReference type="Pfam" id="PF13515">
    <property type="entry name" value="FUSC_2"/>
    <property type="match status" value="1"/>
</dbReference>
<feature type="transmembrane region" description="Helical" evidence="7">
    <location>
        <begin position="38"/>
        <end position="55"/>
    </location>
</feature>
<organism evidence="9 10">
    <name type="scientific">Methylosinus trichosporium (strain ATCC 35070 / NCIMB 11131 / UNIQEM 75 / OB3b)</name>
    <dbReference type="NCBI Taxonomy" id="595536"/>
    <lineage>
        <taxon>Bacteria</taxon>
        <taxon>Pseudomonadati</taxon>
        <taxon>Pseudomonadota</taxon>
        <taxon>Alphaproteobacteria</taxon>
        <taxon>Hyphomicrobiales</taxon>
        <taxon>Methylocystaceae</taxon>
        <taxon>Methylosinus</taxon>
    </lineage>
</organism>
<dbReference type="PANTHER" id="PTHR30509">
    <property type="entry name" value="P-HYDROXYBENZOIC ACID EFFLUX PUMP SUBUNIT-RELATED"/>
    <property type="match status" value="1"/>
</dbReference>
<evidence type="ECO:0000259" key="8">
    <source>
        <dbReference type="Pfam" id="PF13515"/>
    </source>
</evidence>
<dbReference type="PANTHER" id="PTHR30509:SF9">
    <property type="entry name" value="MULTIDRUG RESISTANCE PROTEIN MDTO"/>
    <property type="match status" value="1"/>
</dbReference>
<comment type="similarity">
    <text evidence="6">Belongs to the YccS/YhfK family.</text>
</comment>